<keyword evidence="2" id="KW-1185">Reference proteome</keyword>
<proteinExistence type="predicted"/>
<organism evidence="1 2">
    <name type="scientific">Tribolium castaneum</name>
    <name type="common">Red flour beetle</name>
    <dbReference type="NCBI Taxonomy" id="7070"/>
    <lineage>
        <taxon>Eukaryota</taxon>
        <taxon>Metazoa</taxon>
        <taxon>Ecdysozoa</taxon>
        <taxon>Arthropoda</taxon>
        <taxon>Hexapoda</taxon>
        <taxon>Insecta</taxon>
        <taxon>Pterygota</taxon>
        <taxon>Neoptera</taxon>
        <taxon>Endopterygota</taxon>
        <taxon>Coleoptera</taxon>
        <taxon>Polyphaga</taxon>
        <taxon>Cucujiformia</taxon>
        <taxon>Tenebrionidae</taxon>
        <taxon>Tenebrionidae incertae sedis</taxon>
        <taxon>Tribolium</taxon>
    </lineage>
</organism>
<dbReference type="Proteomes" id="UP000007266">
    <property type="component" value="Linkage group 4"/>
</dbReference>
<evidence type="ECO:0000313" key="1">
    <source>
        <dbReference type="EMBL" id="EFA02429.1"/>
    </source>
</evidence>
<sequence>MERPSIELPDPGRCIRCDIVHFHNKDRVACPRPVALCDSNVQPLRLRTPGLRVSHTDVRAFPQYFSTDHTLISFLIEPPPSLSAAFRPSGDAILAITPSPEP</sequence>
<dbReference type="AlphaFoldDB" id="D1ZZW4"/>
<dbReference type="InParanoid" id="D1ZZW4"/>
<reference evidence="1 2" key="2">
    <citation type="journal article" date="2010" name="Nucleic Acids Res.">
        <title>BeetleBase in 2010: revisions to provide comprehensive genomic information for Tribolium castaneum.</title>
        <authorList>
            <person name="Kim H.S."/>
            <person name="Murphy T."/>
            <person name="Xia J."/>
            <person name="Caragea D."/>
            <person name="Park Y."/>
            <person name="Beeman R.W."/>
            <person name="Lorenzen M.D."/>
            <person name="Butcher S."/>
            <person name="Manak J.R."/>
            <person name="Brown S.J."/>
        </authorList>
    </citation>
    <scope>GENOME REANNOTATION</scope>
    <source>
        <strain evidence="1 2">Georgia GA2</strain>
    </source>
</reference>
<dbReference type="HOGENOM" id="CLU_2280972_0_0_1"/>
<gene>
    <name evidence="1" type="primary">GLEAN_08115</name>
    <name evidence="1" type="ORF">TcasGA2_TC008115</name>
</gene>
<dbReference type="EMBL" id="KQ971338">
    <property type="protein sequence ID" value="EFA02429.1"/>
    <property type="molecule type" value="Genomic_DNA"/>
</dbReference>
<accession>D1ZZW4</accession>
<name>D1ZZW4_TRICA</name>
<evidence type="ECO:0000313" key="2">
    <source>
        <dbReference type="Proteomes" id="UP000007266"/>
    </source>
</evidence>
<protein>
    <submittedName>
        <fullName evidence="1">Uncharacterized protein</fullName>
    </submittedName>
</protein>
<reference evidence="1 2" key="1">
    <citation type="journal article" date="2008" name="Nature">
        <title>The genome of the model beetle and pest Tribolium castaneum.</title>
        <authorList>
            <consortium name="Tribolium Genome Sequencing Consortium"/>
            <person name="Richards S."/>
            <person name="Gibbs R.A."/>
            <person name="Weinstock G.M."/>
            <person name="Brown S.J."/>
            <person name="Denell R."/>
            <person name="Beeman R.W."/>
            <person name="Gibbs R."/>
            <person name="Beeman R.W."/>
            <person name="Brown S.J."/>
            <person name="Bucher G."/>
            <person name="Friedrich M."/>
            <person name="Grimmelikhuijzen C.J."/>
            <person name="Klingler M."/>
            <person name="Lorenzen M."/>
            <person name="Richards S."/>
            <person name="Roth S."/>
            <person name="Schroder R."/>
            <person name="Tautz D."/>
            <person name="Zdobnov E.M."/>
            <person name="Muzny D."/>
            <person name="Gibbs R.A."/>
            <person name="Weinstock G.M."/>
            <person name="Attaway T."/>
            <person name="Bell S."/>
            <person name="Buhay C.J."/>
            <person name="Chandrabose M.N."/>
            <person name="Chavez D."/>
            <person name="Clerk-Blankenburg K.P."/>
            <person name="Cree A."/>
            <person name="Dao M."/>
            <person name="Davis C."/>
            <person name="Chacko J."/>
            <person name="Dinh H."/>
            <person name="Dugan-Rocha S."/>
            <person name="Fowler G."/>
            <person name="Garner T.T."/>
            <person name="Garnes J."/>
            <person name="Gnirke A."/>
            <person name="Hawes A."/>
            <person name="Hernandez J."/>
            <person name="Hines S."/>
            <person name="Holder M."/>
            <person name="Hume J."/>
            <person name="Jhangiani S.N."/>
            <person name="Joshi V."/>
            <person name="Khan Z.M."/>
            <person name="Jackson L."/>
            <person name="Kovar C."/>
            <person name="Kowis A."/>
            <person name="Lee S."/>
            <person name="Lewis L.R."/>
            <person name="Margolis J."/>
            <person name="Morgan M."/>
            <person name="Nazareth L.V."/>
            <person name="Nguyen N."/>
            <person name="Okwuonu G."/>
            <person name="Parker D."/>
            <person name="Richards S."/>
            <person name="Ruiz S.J."/>
            <person name="Santibanez J."/>
            <person name="Savard J."/>
            <person name="Scherer S.E."/>
            <person name="Schneider B."/>
            <person name="Sodergren E."/>
            <person name="Tautz D."/>
            <person name="Vattahil S."/>
            <person name="Villasana D."/>
            <person name="White C.S."/>
            <person name="Wright R."/>
            <person name="Park Y."/>
            <person name="Beeman R.W."/>
            <person name="Lord J."/>
            <person name="Oppert B."/>
            <person name="Lorenzen M."/>
            <person name="Brown S."/>
            <person name="Wang L."/>
            <person name="Savard J."/>
            <person name="Tautz D."/>
            <person name="Richards S."/>
            <person name="Weinstock G."/>
            <person name="Gibbs R.A."/>
            <person name="Liu Y."/>
            <person name="Worley K."/>
            <person name="Weinstock G."/>
            <person name="Elsik C.G."/>
            <person name="Reese J.T."/>
            <person name="Elhaik E."/>
            <person name="Landan G."/>
            <person name="Graur D."/>
            <person name="Arensburger P."/>
            <person name="Atkinson P."/>
            <person name="Beeman R.W."/>
            <person name="Beidler J."/>
            <person name="Brown S.J."/>
            <person name="Demuth J.P."/>
            <person name="Drury D.W."/>
            <person name="Du Y.Z."/>
            <person name="Fujiwara H."/>
            <person name="Lorenzen M."/>
            <person name="Maselli V."/>
            <person name="Osanai M."/>
            <person name="Park Y."/>
            <person name="Robertson H.M."/>
            <person name="Tu Z."/>
            <person name="Wang J.J."/>
            <person name="Wang S."/>
            <person name="Richards S."/>
            <person name="Song H."/>
            <person name="Zhang L."/>
            <person name="Sodergren E."/>
            <person name="Werner D."/>
            <person name="Stanke M."/>
            <person name="Morgenstern B."/>
            <person name="Solovyev V."/>
            <person name="Kosarev P."/>
            <person name="Brown G."/>
            <person name="Chen H.C."/>
            <person name="Ermolaeva O."/>
            <person name="Hlavina W."/>
            <person name="Kapustin Y."/>
            <person name="Kiryutin B."/>
            <person name="Kitts P."/>
            <person name="Maglott D."/>
            <person name="Pruitt K."/>
            <person name="Sapojnikov V."/>
            <person name="Souvorov A."/>
            <person name="Mackey A.J."/>
            <person name="Waterhouse R.M."/>
            <person name="Wyder S."/>
            <person name="Zdobnov E.M."/>
            <person name="Zdobnov E.M."/>
            <person name="Wyder S."/>
            <person name="Kriventseva E.V."/>
            <person name="Kadowaki T."/>
            <person name="Bork P."/>
            <person name="Aranda M."/>
            <person name="Bao R."/>
            <person name="Beermann A."/>
            <person name="Berns N."/>
            <person name="Bolognesi R."/>
            <person name="Bonneton F."/>
            <person name="Bopp D."/>
            <person name="Brown S.J."/>
            <person name="Bucher G."/>
            <person name="Butts T."/>
            <person name="Chaumot A."/>
            <person name="Denell R.E."/>
            <person name="Ferrier D.E."/>
            <person name="Friedrich M."/>
            <person name="Gordon C.M."/>
            <person name="Jindra M."/>
            <person name="Klingler M."/>
            <person name="Lan Q."/>
            <person name="Lattorff H.M."/>
            <person name="Laudet V."/>
            <person name="von Levetsow C."/>
            <person name="Liu Z."/>
            <person name="Lutz R."/>
            <person name="Lynch J.A."/>
            <person name="da Fonseca R.N."/>
            <person name="Posnien N."/>
            <person name="Reuter R."/>
            <person name="Roth S."/>
            <person name="Savard J."/>
            <person name="Schinko J.B."/>
            <person name="Schmitt C."/>
            <person name="Schoppmeier M."/>
            <person name="Schroder R."/>
            <person name="Shippy T.D."/>
            <person name="Simonnet F."/>
            <person name="Marques-Souza H."/>
            <person name="Tautz D."/>
            <person name="Tomoyasu Y."/>
            <person name="Trauner J."/>
            <person name="Van der Zee M."/>
            <person name="Vervoort M."/>
            <person name="Wittkopp N."/>
            <person name="Wimmer E.A."/>
            <person name="Yang X."/>
            <person name="Jones A.K."/>
            <person name="Sattelle D.B."/>
            <person name="Ebert P.R."/>
            <person name="Nelson D."/>
            <person name="Scott J.G."/>
            <person name="Beeman R.W."/>
            <person name="Muthukrishnan S."/>
            <person name="Kramer K.J."/>
            <person name="Arakane Y."/>
            <person name="Beeman R.W."/>
            <person name="Zhu Q."/>
            <person name="Hogenkamp D."/>
            <person name="Dixit R."/>
            <person name="Oppert B."/>
            <person name="Jiang H."/>
            <person name="Zou Z."/>
            <person name="Marshall J."/>
            <person name="Elpidina E."/>
            <person name="Vinokurov K."/>
            <person name="Oppert C."/>
            <person name="Zou Z."/>
            <person name="Evans J."/>
            <person name="Lu Z."/>
            <person name="Zhao P."/>
            <person name="Sumathipala N."/>
            <person name="Altincicek B."/>
            <person name="Vilcinskas A."/>
            <person name="Williams M."/>
            <person name="Hultmark D."/>
            <person name="Hetru C."/>
            <person name="Jiang H."/>
            <person name="Grimmelikhuijzen C.J."/>
            <person name="Hauser F."/>
            <person name="Cazzamali G."/>
            <person name="Williamson M."/>
            <person name="Park Y."/>
            <person name="Li B."/>
            <person name="Tanaka Y."/>
            <person name="Predel R."/>
            <person name="Neupert S."/>
            <person name="Schachtner J."/>
            <person name="Verleyen P."/>
            <person name="Raible F."/>
            <person name="Bork P."/>
            <person name="Friedrich M."/>
            <person name="Walden K.K."/>
            <person name="Robertson H.M."/>
            <person name="Angeli S."/>
            <person name="Foret S."/>
            <person name="Bucher G."/>
            <person name="Schuetz S."/>
            <person name="Maleszka R."/>
            <person name="Wimmer E.A."/>
            <person name="Beeman R.W."/>
            <person name="Lorenzen M."/>
            <person name="Tomoyasu Y."/>
            <person name="Miller S.C."/>
            <person name="Grossmann D."/>
            <person name="Bucher G."/>
        </authorList>
    </citation>
    <scope>NUCLEOTIDE SEQUENCE [LARGE SCALE GENOMIC DNA]</scope>
    <source>
        <strain evidence="1 2">Georgia GA2</strain>
    </source>
</reference>